<reference evidence="2 3" key="1">
    <citation type="submission" date="2020-02" db="EMBL/GenBank/DDBJ databases">
        <title>Full genome sequence of Nocardioides sp. R-3366.</title>
        <authorList>
            <person name="Im W.-T."/>
        </authorList>
    </citation>
    <scope>NUCLEOTIDE SEQUENCE [LARGE SCALE GENOMIC DNA]</scope>
    <source>
        <strain evidence="2 3">R-3366</strain>
    </source>
</reference>
<feature type="transmembrane region" description="Helical" evidence="1">
    <location>
        <begin position="179"/>
        <end position="196"/>
    </location>
</feature>
<name>A0A6G6W9T5_9ACTN</name>
<dbReference type="RefSeq" id="WP_165228865.1">
    <property type="nucleotide sequence ID" value="NZ_CP049257.1"/>
</dbReference>
<organism evidence="2 3">
    <name type="scientific">Nocardioides anomalus</name>
    <dbReference type="NCBI Taxonomy" id="2712223"/>
    <lineage>
        <taxon>Bacteria</taxon>
        <taxon>Bacillati</taxon>
        <taxon>Actinomycetota</taxon>
        <taxon>Actinomycetes</taxon>
        <taxon>Propionibacteriales</taxon>
        <taxon>Nocardioidaceae</taxon>
        <taxon>Nocardioides</taxon>
    </lineage>
</organism>
<evidence type="ECO:0000256" key="1">
    <source>
        <dbReference type="SAM" id="Phobius"/>
    </source>
</evidence>
<keyword evidence="1" id="KW-0472">Membrane</keyword>
<sequence length="205" mass="22158">MERPRLRTVLRRVGVSLTVACVVPAVLFFVCFQTLGIWPAIGAALVWSYGSIAYRALTGRRTSGLLVLTAVVLTGRTVIAFAADSTFLYFLQPIITDGLVAATFLVSLLTARPVVARLAGDFYPMDEELALRPAIRRLFWRLTALWAGVCLIKAASMFWLLSSASLGSFVLVKSITMPAANLLTVALTITAAVVVGRREGLLARV</sequence>
<keyword evidence="1" id="KW-1133">Transmembrane helix</keyword>
<feature type="transmembrane region" description="Helical" evidence="1">
    <location>
        <begin position="12"/>
        <end position="30"/>
    </location>
</feature>
<dbReference type="Proteomes" id="UP000502996">
    <property type="component" value="Chromosome"/>
</dbReference>
<dbReference type="EMBL" id="CP049257">
    <property type="protein sequence ID" value="QIG41994.1"/>
    <property type="molecule type" value="Genomic_DNA"/>
</dbReference>
<feature type="transmembrane region" description="Helical" evidence="1">
    <location>
        <begin position="36"/>
        <end position="57"/>
    </location>
</feature>
<dbReference type="NCBIfam" id="NF041646">
    <property type="entry name" value="VC0807_fam"/>
    <property type="match status" value="1"/>
</dbReference>
<dbReference type="AlphaFoldDB" id="A0A6G6W9T5"/>
<proteinExistence type="predicted"/>
<protein>
    <recommendedName>
        <fullName evidence="4">DUF3159 domain-containing protein</fullName>
    </recommendedName>
</protein>
<keyword evidence="3" id="KW-1185">Reference proteome</keyword>
<evidence type="ECO:0008006" key="4">
    <source>
        <dbReference type="Google" id="ProtNLM"/>
    </source>
</evidence>
<accession>A0A6G6W9T5</accession>
<keyword evidence="1" id="KW-0812">Transmembrane</keyword>
<feature type="transmembrane region" description="Helical" evidence="1">
    <location>
        <begin position="89"/>
        <end position="109"/>
    </location>
</feature>
<evidence type="ECO:0000313" key="2">
    <source>
        <dbReference type="EMBL" id="QIG41994.1"/>
    </source>
</evidence>
<gene>
    <name evidence="2" type="ORF">G5V58_03680</name>
</gene>
<evidence type="ECO:0000313" key="3">
    <source>
        <dbReference type="Proteomes" id="UP000502996"/>
    </source>
</evidence>
<feature type="transmembrane region" description="Helical" evidence="1">
    <location>
        <begin position="138"/>
        <end position="159"/>
    </location>
</feature>
<dbReference type="KEGG" id="nano:G5V58_03680"/>
<feature type="transmembrane region" description="Helical" evidence="1">
    <location>
        <begin position="64"/>
        <end position="83"/>
    </location>
</feature>